<dbReference type="EMBL" id="CP011393">
    <property type="protein sequence ID" value="ANE41514.1"/>
    <property type="molecule type" value="Genomic_DNA"/>
</dbReference>
<keyword evidence="5 9" id="KW-1133">Transmembrane helix</keyword>
<evidence type="ECO:0000313" key="12">
    <source>
        <dbReference type="EMBL" id="HGU41584.1"/>
    </source>
</evidence>
<protein>
    <submittedName>
        <fullName evidence="11">MscL family protein</fullName>
    </submittedName>
</protein>
<keyword evidence="8" id="KW-0407">Ion channel</keyword>
<dbReference type="GO" id="GO:0016020">
    <property type="term" value="C:membrane"/>
    <property type="evidence" value="ECO:0007669"/>
    <property type="project" value="UniProtKB-SubCell"/>
</dbReference>
<gene>
    <name evidence="12" type="ORF">ENT72_01470</name>
    <name evidence="11" type="ORF">ENU12_05570</name>
    <name evidence="10" type="ORF">JM64_05730</name>
</gene>
<dbReference type="EMBL" id="DSZT01000047">
    <property type="protein sequence ID" value="HGU41584.1"/>
    <property type="molecule type" value="Genomic_DNA"/>
</dbReference>
<dbReference type="OrthoDB" id="9810350at2"/>
<organism evidence="10 13">
    <name type="scientific">Fervidobacterium pennivorans</name>
    <dbReference type="NCBI Taxonomy" id="93466"/>
    <lineage>
        <taxon>Bacteria</taxon>
        <taxon>Thermotogati</taxon>
        <taxon>Thermotogota</taxon>
        <taxon>Thermotogae</taxon>
        <taxon>Thermotogales</taxon>
        <taxon>Fervidobacteriaceae</taxon>
        <taxon>Fervidobacterium</taxon>
    </lineage>
</organism>
<keyword evidence="2" id="KW-0813">Transport</keyword>
<dbReference type="PATRIC" id="fig|93466.3.peg.1217"/>
<evidence type="ECO:0000256" key="4">
    <source>
        <dbReference type="ARBA" id="ARBA00022692"/>
    </source>
</evidence>
<reference evidence="10 13" key="1">
    <citation type="submission" date="2014-08" db="EMBL/GenBank/DDBJ databases">
        <title>Fervidobacterium pennivorans DYC genome.</title>
        <authorList>
            <person name="Wushke S."/>
        </authorList>
    </citation>
    <scope>NUCLEOTIDE SEQUENCE [LARGE SCALE GENOMIC DNA]</scope>
    <source>
        <strain evidence="10 13">DYC</strain>
    </source>
</reference>
<dbReference type="PANTHER" id="PTHR30266:SF2">
    <property type="entry name" value="LARGE-CONDUCTANCE MECHANOSENSITIVE CHANNEL"/>
    <property type="match status" value="1"/>
</dbReference>
<dbReference type="KEGG" id="fng:JM64_05730"/>
<evidence type="ECO:0000313" key="13">
    <source>
        <dbReference type="Proteomes" id="UP000077096"/>
    </source>
</evidence>
<evidence type="ECO:0000256" key="9">
    <source>
        <dbReference type="SAM" id="Phobius"/>
    </source>
</evidence>
<keyword evidence="3" id="KW-1003">Cell membrane</keyword>
<evidence type="ECO:0000313" key="11">
    <source>
        <dbReference type="EMBL" id="HGQ77364.1"/>
    </source>
</evidence>
<dbReference type="AlphaFoldDB" id="A0A172T3H5"/>
<keyword evidence="6" id="KW-0406">Ion transport</keyword>
<accession>A0A172T3H5</accession>
<evidence type="ECO:0000256" key="3">
    <source>
        <dbReference type="ARBA" id="ARBA00022475"/>
    </source>
</evidence>
<dbReference type="PRINTS" id="PR01264">
    <property type="entry name" value="MECHCHANNEL"/>
</dbReference>
<proteinExistence type="predicted"/>
<evidence type="ECO:0000313" key="10">
    <source>
        <dbReference type="EMBL" id="ANE41514.1"/>
    </source>
</evidence>
<dbReference type="InterPro" id="IPR001185">
    <property type="entry name" value="MS_channel"/>
</dbReference>
<feature type="transmembrane region" description="Helical" evidence="9">
    <location>
        <begin position="12"/>
        <end position="30"/>
    </location>
</feature>
<evidence type="ECO:0000256" key="5">
    <source>
        <dbReference type="ARBA" id="ARBA00022989"/>
    </source>
</evidence>
<evidence type="ECO:0000256" key="2">
    <source>
        <dbReference type="ARBA" id="ARBA00022448"/>
    </source>
</evidence>
<dbReference type="EMBL" id="DTBH01000124">
    <property type="protein sequence ID" value="HGQ77364.1"/>
    <property type="molecule type" value="Genomic_DNA"/>
</dbReference>
<keyword evidence="7 9" id="KW-0472">Membrane</keyword>
<dbReference type="Pfam" id="PF01741">
    <property type="entry name" value="MscL"/>
    <property type="match status" value="1"/>
</dbReference>
<sequence>MKKVFQEFSDFLKQYNVIGLAVAIIIGGKLNQLVTSLVNDLITPAILQPVLTKMHLGKIEEIQWHGIYWGRVISAALDFLIVALIVFFLVRAMNKAAEKAKLAAELAAKKLEEKVKREKD</sequence>
<dbReference type="PANTHER" id="PTHR30266">
    <property type="entry name" value="MECHANOSENSITIVE CHANNEL MSCL"/>
    <property type="match status" value="1"/>
</dbReference>
<feature type="transmembrane region" description="Helical" evidence="9">
    <location>
        <begin position="68"/>
        <end position="90"/>
    </location>
</feature>
<dbReference type="InterPro" id="IPR037673">
    <property type="entry name" value="MSC/AndL"/>
</dbReference>
<dbReference type="Proteomes" id="UP000077096">
    <property type="component" value="Chromosome"/>
</dbReference>
<evidence type="ECO:0000256" key="6">
    <source>
        <dbReference type="ARBA" id="ARBA00023065"/>
    </source>
</evidence>
<comment type="subcellular location">
    <subcellularLocation>
        <location evidence="1">Membrane</location>
        <topology evidence="1">Multi-pass membrane protein</topology>
    </subcellularLocation>
</comment>
<dbReference type="GO" id="GO:0008381">
    <property type="term" value="F:mechanosensitive monoatomic ion channel activity"/>
    <property type="evidence" value="ECO:0007669"/>
    <property type="project" value="InterPro"/>
</dbReference>
<evidence type="ECO:0000256" key="8">
    <source>
        <dbReference type="ARBA" id="ARBA00023303"/>
    </source>
</evidence>
<dbReference type="SUPFAM" id="SSF81330">
    <property type="entry name" value="Gated mechanosensitive channel"/>
    <property type="match status" value="1"/>
</dbReference>
<evidence type="ECO:0000256" key="1">
    <source>
        <dbReference type="ARBA" id="ARBA00004141"/>
    </source>
</evidence>
<name>A0A172T3H5_FERPE</name>
<reference evidence="11" key="2">
    <citation type="journal article" date="2020" name="mSystems">
        <title>Genome- and Community-Level Interaction Insights into Carbon Utilization and Element Cycling Functions of Hydrothermarchaeota in Hydrothermal Sediment.</title>
        <authorList>
            <person name="Zhou Z."/>
            <person name="Liu Y."/>
            <person name="Xu W."/>
            <person name="Pan J."/>
            <person name="Luo Z.H."/>
            <person name="Li M."/>
        </authorList>
    </citation>
    <scope>NUCLEOTIDE SEQUENCE [LARGE SCALE GENOMIC DNA]</scope>
    <source>
        <strain evidence="12">SpSt-604</strain>
        <strain evidence="11">SpSt-640</strain>
    </source>
</reference>
<dbReference type="InterPro" id="IPR036019">
    <property type="entry name" value="MscL_channel"/>
</dbReference>
<dbReference type="Gene3D" id="1.10.1200.120">
    <property type="entry name" value="Large-conductance mechanosensitive channel, MscL, domain 1"/>
    <property type="match status" value="1"/>
</dbReference>
<evidence type="ECO:0000256" key="7">
    <source>
        <dbReference type="ARBA" id="ARBA00023136"/>
    </source>
</evidence>
<keyword evidence="4 9" id="KW-0812">Transmembrane</keyword>